<reference evidence="1" key="1">
    <citation type="submission" date="2021-01" db="EMBL/GenBank/DDBJ databases">
        <authorList>
            <person name="Corre E."/>
            <person name="Pelletier E."/>
            <person name="Niang G."/>
            <person name="Scheremetjew M."/>
            <person name="Finn R."/>
            <person name="Kale V."/>
            <person name="Holt S."/>
            <person name="Cochrane G."/>
            <person name="Meng A."/>
            <person name="Brown T."/>
            <person name="Cohen L."/>
        </authorList>
    </citation>
    <scope>NUCLEOTIDE SEQUENCE</scope>
    <source>
        <strain evidence="1">CCAP 955/1</strain>
    </source>
</reference>
<accession>A0A7S3HSK9</accession>
<sequence>MPKIHLMLADSAAKHEGIITRAQEQHNRQERFDDILREQHSKLDGVHGKTQDLQNAVAAKADSESVFTKESSTMMLQDYYRREEVDGMMTRVWWRVGEGAKSTKLR</sequence>
<dbReference type="AlphaFoldDB" id="A0A7S3HSK9"/>
<protein>
    <submittedName>
        <fullName evidence="1">Uncharacterized protein</fullName>
    </submittedName>
</protein>
<evidence type="ECO:0000313" key="1">
    <source>
        <dbReference type="EMBL" id="CAE0303970.1"/>
    </source>
</evidence>
<proteinExistence type="predicted"/>
<name>A0A7S3HSK9_9STRA</name>
<dbReference type="EMBL" id="HBIC01064019">
    <property type="protein sequence ID" value="CAE0303970.1"/>
    <property type="molecule type" value="Transcribed_RNA"/>
</dbReference>
<gene>
    <name evidence="1" type="ORF">SELO1098_LOCUS32829</name>
</gene>
<organism evidence="1">
    <name type="scientific">Spumella elongata</name>
    <dbReference type="NCBI Taxonomy" id="89044"/>
    <lineage>
        <taxon>Eukaryota</taxon>
        <taxon>Sar</taxon>
        <taxon>Stramenopiles</taxon>
        <taxon>Ochrophyta</taxon>
        <taxon>Chrysophyceae</taxon>
        <taxon>Chromulinales</taxon>
        <taxon>Chromulinaceae</taxon>
        <taxon>Spumella</taxon>
    </lineage>
</organism>